<gene>
    <name evidence="1" type="ORF">HHK36_032101</name>
</gene>
<evidence type="ECO:0000313" key="1">
    <source>
        <dbReference type="EMBL" id="KAF8369869.1"/>
    </source>
</evidence>
<dbReference type="Gene3D" id="3.30.760.10">
    <property type="entry name" value="RNA Cap, Translation Initiation Factor Eif4e"/>
    <property type="match status" value="1"/>
</dbReference>
<reference evidence="1 2" key="1">
    <citation type="submission" date="2020-04" db="EMBL/GenBank/DDBJ databases">
        <title>Plant Genome Project.</title>
        <authorList>
            <person name="Zhang R.-G."/>
        </authorList>
    </citation>
    <scope>NUCLEOTIDE SEQUENCE [LARGE SCALE GENOMIC DNA]</scope>
    <source>
        <strain evidence="1">YNK0</strain>
        <tissue evidence="1">Leaf</tissue>
    </source>
</reference>
<keyword evidence="2" id="KW-1185">Reference proteome</keyword>
<evidence type="ECO:0000313" key="2">
    <source>
        <dbReference type="Proteomes" id="UP000655225"/>
    </source>
</evidence>
<sequence>MLSVVLLQVWQDKLALWTKTATNEAAQMSIGRKWKEIIDVTDKITYREMIPEGKSQSEVDTVCEHSDYIVLSGPYSILSCKIVISNYKLAMFC</sequence>
<dbReference type="Proteomes" id="UP000655225">
    <property type="component" value="Unassembled WGS sequence"/>
</dbReference>
<protein>
    <submittedName>
        <fullName evidence="1">Uncharacterized protein</fullName>
    </submittedName>
</protein>
<dbReference type="SUPFAM" id="SSF55418">
    <property type="entry name" value="eIF4e-like"/>
    <property type="match status" value="1"/>
</dbReference>
<dbReference type="OrthoDB" id="590761at2759"/>
<dbReference type="InterPro" id="IPR023398">
    <property type="entry name" value="TIF_eIF4e-like"/>
</dbReference>
<comment type="caution">
    <text evidence="1">The sequence shown here is derived from an EMBL/GenBank/DDBJ whole genome shotgun (WGS) entry which is preliminary data.</text>
</comment>
<organism evidence="1 2">
    <name type="scientific">Tetracentron sinense</name>
    <name type="common">Spur-leaf</name>
    <dbReference type="NCBI Taxonomy" id="13715"/>
    <lineage>
        <taxon>Eukaryota</taxon>
        <taxon>Viridiplantae</taxon>
        <taxon>Streptophyta</taxon>
        <taxon>Embryophyta</taxon>
        <taxon>Tracheophyta</taxon>
        <taxon>Spermatophyta</taxon>
        <taxon>Magnoliopsida</taxon>
        <taxon>Trochodendrales</taxon>
        <taxon>Trochodendraceae</taxon>
        <taxon>Tetracentron</taxon>
    </lineage>
</organism>
<accession>A0A835CXY3</accession>
<dbReference type="EMBL" id="JABCRI010000431">
    <property type="protein sequence ID" value="KAF8369869.1"/>
    <property type="molecule type" value="Genomic_DNA"/>
</dbReference>
<name>A0A835CXY3_TETSI</name>
<proteinExistence type="predicted"/>
<dbReference type="AlphaFoldDB" id="A0A835CXY3"/>